<organism evidence="12 13">
    <name type="scientific">Desulfuromonas versatilis</name>
    <dbReference type="NCBI Taxonomy" id="2802975"/>
    <lineage>
        <taxon>Bacteria</taxon>
        <taxon>Pseudomonadati</taxon>
        <taxon>Thermodesulfobacteriota</taxon>
        <taxon>Desulfuromonadia</taxon>
        <taxon>Desulfuromonadales</taxon>
        <taxon>Desulfuromonadaceae</taxon>
        <taxon>Desulfuromonas</taxon>
    </lineage>
</organism>
<evidence type="ECO:0000313" key="12">
    <source>
        <dbReference type="EMBL" id="BCR05979.1"/>
    </source>
</evidence>
<evidence type="ECO:0000256" key="8">
    <source>
        <dbReference type="ARBA" id="ARBA00023136"/>
    </source>
</evidence>
<keyword evidence="13" id="KW-1185">Reference proteome</keyword>
<keyword evidence="6" id="KW-0653">Protein transport</keyword>
<keyword evidence="2" id="KW-0813">Transport</keyword>
<dbReference type="Pfam" id="PF11356">
    <property type="entry name" value="T2SSC"/>
    <property type="match status" value="1"/>
</dbReference>
<gene>
    <name evidence="12" type="ORF">DESUT3_30480</name>
</gene>
<keyword evidence="7 10" id="KW-1133">Transmembrane helix</keyword>
<accession>A0ABM8HVN0</accession>
<evidence type="ECO:0000313" key="13">
    <source>
        <dbReference type="Proteomes" id="UP001319827"/>
    </source>
</evidence>
<reference evidence="12 13" key="1">
    <citation type="journal article" date="2016" name="C (Basel)">
        <title>Selective Growth of and Electricity Production by Marine Exoelectrogenic Bacteria in Self-Aggregated Hydrogel of Microbially Reduced Graphene Oxide.</title>
        <authorList>
            <person name="Yoshida N."/>
            <person name="Goto Y."/>
            <person name="Miyata Y."/>
        </authorList>
    </citation>
    <scope>NUCLEOTIDE SEQUENCE [LARGE SCALE GENOMIC DNA]</scope>
    <source>
        <strain evidence="12 13">NIT-T3</strain>
    </source>
</reference>
<keyword evidence="5 10" id="KW-0812">Transmembrane</keyword>
<feature type="region of interest" description="Disordered" evidence="9">
    <location>
        <begin position="166"/>
        <end position="186"/>
    </location>
</feature>
<name>A0ABM8HVN0_9BACT</name>
<evidence type="ECO:0000256" key="6">
    <source>
        <dbReference type="ARBA" id="ARBA00022927"/>
    </source>
</evidence>
<dbReference type="InterPro" id="IPR024961">
    <property type="entry name" value="T2SS_GspC_N"/>
</dbReference>
<dbReference type="SMART" id="SM00228">
    <property type="entry name" value="PDZ"/>
    <property type="match status" value="1"/>
</dbReference>
<reference evidence="12 13" key="2">
    <citation type="journal article" date="2021" name="Int. J. Syst. Evol. Microbiol.">
        <title>Isolation and Polyphasic Characterization of Desulfuromonas versatilis sp. Nov., an Electrogenic Bacteria Capable of Versatile Metabolism Isolated from a Graphene Oxide-Reducing Enrichment Culture.</title>
        <authorList>
            <person name="Xie L."/>
            <person name="Yoshida N."/>
            <person name="Ishii S."/>
            <person name="Meng L."/>
        </authorList>
    </citation>
    <scope>NUCLEOTIDE SEQUENCE [LARGE SCALE GENOMIC DNA]</scope>
    <source>
        <strain evidence="12 13">NIT-T3</strain>
    </source>
</reference>
<evidence type="ECO:0000256" key="1">
    <source>
        <dbReference type="ARBA" id="ARBA00004533"/>
    </source>
</evidence>
<keyword evidence="3" id="KW-1003">Cell membrane</keyword>
<evidence type="ECO:0000256" key="4">
    <source>
        <dbReference type="ARBA" id="ARBA00022519"/>
    </source>
</evidence>
<dbReference type="EMBL" id="AP024355">
    <property type="protein sequence ID" value="BCR05979.1"/>
    <property type="molecule type" value="Genomic_DNA"/>
</dbReference>
<dbReference type="RefSeq" id="WP_221249367.1">
    <property type="nucleotide sequence ID" value="NZ_AP024355.1"/>
</dbReference>
<protein>
    <recommendedName>
        <fullName evidence="11">PDZ domain-containing protein</fullName>
    </recommendedName>
</protein>
<dbReference type="Proteomes" id="UP001319827">
    <property type="component" value="Chromosome"/>
</dbReference>
<dbReference type="InterPro" id="IPR001478">
    <property type="entry name" value="PDZ"/>
</dbReference>
<dbReference type="SUPFAM" id="SSF50156">
    <property type="entry name" value="PDZ domain-like"/>
    <property type="match status" value="1"/>
</dbReference>
<comment type="subcellular location">
    <subcellularLocation>
        <location evidence="1">Cell inner membrane</location>
    </subcellularLocation>
</comment>
<sequence length="297" mass="31866">MLSFIQRYFRGIYLLLFSLLGLSLGGLTATGLGVLLSPPIRFDEGTVREAPAPTRKASLSDYQVVLQRNIFDSTGQGVQSLAPAPQPDQPAERSAGPRTSLTLLGTVAAGPDSLALIRAGNEGAIYRLEDEVPGGGKVSEITRSLVKIQYPDGSVEVLQLFEPAGGSAPGAASAPGPTGAAESGEGIREVGENRWEIAQSEVEKARGNINELLKQARMEPNIVDGRTEGFVVRMIQRNSLLAKLGIRRGDVVMQVNGVELDSPEKALQIFQQLREARNISIGLTRNGEPMNFEYDIN</sequence>
<feature type="compositionally biased region" description="Low complexity" evidence="9">
    <location>
        <begin position="166"/>
        <end position="184"/>
    </location>
</feature>
<evidence type="ECO:0000256" key="5">
    <source>
        <dbReference type="ARBA" id="ARBA00022692"/>
    </source>
</evidence>
<feature type="transmembrane region" description="Helical" evidence="10">
    <location>
        <begin position="12"/>
        <end position="36"/>
    </location>
</feature>
<evidence type="ECO:0000256" key="2">
    <source>
        <dbReference type="ARBA" id="ARBA00022448"/>
    </source>
</evidence>
<feature type="domain" description="PDZ" evidence="11">
    <location>
        <begin position="183"/>
        <end position="287"/>
    </location>
</feature>
<dbReference type="NCBIfam" id="NF041515">
    <property type="entry name" value="GspC_delta"/>
    <property type="match status" value="1"/>
</dbReference>
<evidence type="ECO:0000256" key="10">
    <source>
        <dbReference type="SAM" id="Phobius"/>
    </source>
</evidence>
<evidence type="ECO:0000256" key="7">
    <source>
        <dbReference type="ARBA" id="ARBA00022989"/>
    </source>
</evidence>
<dbReference type="InterPro" id="IPR036034">
    <property type="entry name" value="PDZ_sf"/>
</dbReference>
<keyword evidence="4" id="KW-0997">Cell inner membrane</keyword>
<feature type="region of interest" description="Disordered" evidence="9">
    <location>
        <begin position="77"/>
        <end position="97"/>
    </location>
</feature>
<proteinExistence type="predicted"/>
<keyword evidence="8 10" id="KW-0472">Membrane</keyword>
<dbReference type="Gene3D" id="2.30.42.10">
    <property type="match status" value="1"/>
</dbReference>
<evidence type="ECO:0000256" key="3">
    <source>
        <dbReference type="ARBA" id="ARBA00022475"/>
    </source>
</evidence>
<evidence type="ECO:0000256" key="9">
    <source>
        <dbReference type="SAM" id="MobiDB-lite"/>
    </source>
</evidence>
<dbReference type="Gene3D" id="2.30.30.830">
    <property type="match status" value="1"/>
</dbReference>
<evidence type="ECO:0000259" key="11">
    <source>
        <dbReference type="SMART" id="SM00228"/>
    </source>
</evidence>